<dbReference type="InterPro" id="IPR014948">
    <property type="entry name" value="BrxA"/>
</dbReference>
<proteinExistence type="predicted"/>
<protein>
    <submittedName>
        <fullName evidence="1">DUF1819 family protein</fullName>
    </submittedName>
</protein>
<dbReference type="AlphaFoldDB" id="A0A923HM44"/>
<dbReference type="Pfam" id="PF08849">
    <property type="entry name" value="BrxA"/>
    <property type="match status" value="1"/>
</dbReference>
<dbReference type="Proteomes" id="UP000627446">
    <property type="component" value="Unassembled WGS sequence"/>
</dbReference>
<evidence type="ECO:0000313" key="2">
    <source>
        <dbReference type="Proteomes" id="UP000627446"/>
    </source>
</evidence>
<dbReference type="EMBL" id="JACOFZ010000002">
    <property type="protein sequence ID" value="MBC3881562.1"/>
    <property type="molecule type" value="Genomic_DNA"/>
</dbReference>
<sequence length="205" mass="24035">MANDQRYRLSFTTGGLFIAETPSIVEIYLDLGDWKKVRDMVREKNLLQVRTSTASLRISKEVVARLEFLTQEELEELVYLNFRDLGYLLWVAVCRRYSFIRDFATEVVREHYLVLRRHLPLSDFDAFLNSKSLWHEELDSIAPSTSKKLRQNLFRMLREANLVDDNLHIQAAMVSPRLAQVLSRNDISDLQVFPATDNDIQRWLA</sequence>
<evidence type="ECO:0000313" key="1">
    <source>
        <dbReference type="EMBL" id="MBC3881562.1"/>
    </source>
</evidence>
<name>A0A923HM44_9BURK</name>
<keyword evidence="2" id="KW-1185">Reference proteome</keyword>
<comment type="caution">
    <text evidence="1">The sequence shown here is derived from an EMBL/GenBank/DDBJ whole genome shotgun (WGS) entry which is preliminary data.</text>
</comment>
<dbReference type="RefSeq" id="WP_186915940.1">
    <property type="nucleotide sequence ID" value="NZ_JACOFZ010000002.1"/>
</dbReference>
<dbReference type="InterPro" id="IPR023137">
    <property type="entry name" value="BrxA_sf"/>
</dbReference>
<reference evidence="1" key="1">
    <citation type="submission" date="2020-08" db="EMBL/GenBank/DDBJ databases">
        <title>Novel species isolated from subtropical streams in China.</title>
        <authorList>
            <person name="Lu H."/>
        </authorList>
    </citation>
    <scope>NUCLEOTIDE SEQUENCE</scope>
    <source>
        <strain evidence="1">LX22W</strain>
    </source>
</reference>
<accession>A0A923HM44</accession>
<gene>
    <name evidence="1" type="ORF">H8K36_09280</name>
</gene>
<organism evidence="1 2">
    <name type="scientific">Undibacterium nitidum</name>
    <dbReference type="NCBI Taxonomy" id="2762298"/>
    <lineage>
        <taxon>Bacteria</taxon>
        <taxon>Pseudomonadati</taxon>
        <taxon>Pseudomonadota</taxon>
        <taxon>Betaproteobacteria</taxon>
        <taxon>Burkholderiales</taxon>
        <taxon>Oxalobacteraceae</taxon>
        <taxon>Undibacterium</taxon>
    </lineage>
</organism>
<dbReference type="Gene3D" id="1.10.3540.10">
    <property type="entry name" value="uncharacterized protein from magnetospirillum magneticum domain"/>
    <property type="match status" value="1"/>
</dbReference>